<accession>A0A225P1F4</accession>
<dbReference type="AlphaFoldDB" id="A0A225P1F4"/>
<sequence length="184" mass="21276">MLSGLRTRVRCFRAETRGSVTVEFAIMMPLIFWAFMALYVYFDGYRQSSINLKAAYTISDILSRETGVVDNGYIDGMQELFQFLTRTGSPTAMRISVLRWSDADDRYYVDWSTTRKWPLGTDLTDGNVMDIASQLPVMSNSERLILVETRNTYEPVFRVGMGPRELENFVFTSPRFVQQVRWQG</sequence>
<dbReference type="Proteomes" id="UP000215377">
    <property type="component" value="Unassembled WGS sequence"/>
</dbReference>
<feature type="transmembrane region" description="Helical" evidence="1">
    <location>
        <begin position="20"/>
        <end position="42"/>
    </location>
</feature>
<reference evidence="2 3" key="1">
    <citation type="submission" date="2013-04" db="EMBL/GenBank/DDBJ databases">
        <title>Oceanicola sp. 22II1-22F33 Genome Sequencing.</title>
        <authorList>
            <person name="Lai Q."/>
            <person name="Li G."/>
            <person name="Shao Z."/>
        </authorList>
    </citation>
    <scope>NUCLEOTIDE SEQUENCE [LARGE SCALE GENOMIC DNA]</scope>
    <source>
        <strain evidence="2 3">22II1-22F33</strain>
    </source>
</reference>
<name>A0A225P1F4_9RHOB</name>
<evidence type="ECO:0000256" key="1">
    <source>
        <dbReference type="SAM" id="Phobius"/>
    </source>
</evidence>
<dbReference type="OrthoDB" id="7876207at2"/>
<keyword evidence="3" id="KW-1185">Reference proteome</keyword>
<evidence type="ECO:0000313" key="2">
    <source>
        <dbReference type="EMBL" id="OWU78006.1"/>
    </source>
</evidence>
<protein>
    <recommendedName>
        <fullName evidence="4">Pilus assembly protein</fullName>
    </recommendedName>
</protein>
<evidence type="ECO:0008006" key="4">
    <source>
        <dbReference type="Google" id="ProtNLM"/>
    </source>
</evidence>
<keyword evidence="1" id="KW-1133">Transmembrane helix</keyword>
<comment type="caution">
    <text evidence="2">The sequence shown here is derived from an EMBL/GenBank/DDBJ whole genome shotgun (WGS) entry which is preliminary data.</text>
</comment>
<keyword evidence="1" id="KW-0812">Transmembrane</keyword>
<dbReference type="EMBL" id="AQQR01000001">
    <property type="protein sequence ID" value="OWU78006.1"/>
    <property type="molecule type" value="Genomic_DNA"/>
</dbReference>
<gene>
    <name evidence="2" type="ORF">ATO3_01080</name>
</gene>
<proteinExistence type="predicted"/>
<keyword evidence="1" id="KW-0472">Membrane</keyword>
<organism evidence="2 3">
    <name type="scientific">Marinibacterium profundimaris</name>
    <dbReference type="NCBI Taxonomy" id="1679460"/>
    <lineage>
        <taxon>Bacteria</taxon>
        <taxon>Pseudomonadati</taxon>
        <taxon>Pseudomonadota</taxon>
        <taxon>Alphaproteobacteria</taxon>
        <taxon>Rhodobacterales</taxon>
        <taxon>Paracoccaceae</taxon>
        <taxon>Marinibacterium</taxon>
    </lineage>
</organism>
<evidence type="ECO:0000313" key="3">
    <source>
        <dbReference type="Proteomes" id="UP000215377"/>
    </source>
</evidence>